<dbReference type="PRINTS" id="PR00377">
    <property type="entry name" value="IMPHPHTASES"/>
</dbReference>
<dbReference type="RefSeq" id="WP_379931146.1">
    <property type="nucleotide sequence ID" value="NZ_JBHUMM010000045.1"/>
</dbReference>
<evidence type="ECO:0000256" key="5">
    <source>
        <dbReference type="ARBA" id="ARBA00022801"/>
    </source>
</evidence>
<name>A0ABW5RGJ6_9BACL</name>
<keyword evidence="9" id="KW-1185">Reference proteome</keyword>
<dbReference type="InterPro" id="IPR020583">
    <property type="entry name" value="Inositol_monoP_metal-BS"/>
</dbReference>
<dbReference type="Gene3D" id="3.40.190.80">
    <property type="match status" value="1"/>
</dbReference>
<gene>
    <name evidence="8" type="ORF">ACFSUC_18580</name>
</gene>
<dbReference type="GO" id="GO:0016787">
    <property type="term" value="F:hydrolase activity"/>
    <property type="evidence" value="ECO:0007669"/>
    <property type="project" value="UniProtKB-KW"/>
</dbReference>
<dbReference type="Pfam" id="PF00459">
    <property type="entry name" value="Inositol_P"/>
    <property type="match status" value="1"/>
</dbReference>
<dbReference type="InterPro" id="IPR033942">
    <property type="entry name" value="IMPase"/>
</dbReference>
<accession>A0ABW5RGJ6</accession>
<comment type="catalytic activity">
    <reaction evidence="1 7">
        <text>a myo-inositol phosphate + H2O = myo-inositol + phosphate</text>
        <dbReference type="Rhea" id="RHEA:24056"/>
        <dbReference type="ChEBI" id="CHEBI:15377"/>
        <dbReference type="ChEBI" id="CHEBI:17268"/>
        <dbReference type="ChEBI" id="CHEBI:43474"/>
        <dbReference type="ChEBI" id="CHEBI:84139"/>
        <dbReference type="EC" id="3.1.3.25"/>
    </reaction>
</comment>
<keyword evidence="5 7" id="KW-0378">Hydrolase</keyword>
<dbReference type="EC" id="3.1.3.25" evidence="7"/>
<evidence type="ECO:0000256" key="2">
    <source>
        <dbReference type="ARBA" id="ARBA00001946"/>
    </source>
</evidence>
<dbReference type="EMBL" id="JBHUMM010000045">
    <property type="protein sequence ID" value="MFD2673559.1"/>
    <property type="molecule type" value="Genomic_DNA"/>
</dbReference>
<dbReference type="PROSITE" id="PS00629">
    <property type="entry name" value="IMP_1"/>
    <property type="match status" value="1"/>
</dbReference>
<keyword evidence="4 7" id="KW-0479">Metal-binding</keyword>
<comment type="cofactor">
    <cofactor evidence="2 7">
        <name>Mg(2+)</name>
        <dbReference type="ChEBI" id="CHEBI:18420"/>
    </cofactor>
</comment>
<evidence type="ECO:0000313" key="9">
    <source>
        <dbReference type="Proteomes" id="UP001597497"/>
    </source>
</evidence>
<dbReference type="PROSITE" id="PS00630">
    <property type="entry name" value="IMP_2"/>
    <property type="match status" value="1"/>
</dbReference>
<dbReference type="InterPro" id="IPR000760">
    <property type="entry name" value="Inositol_monophosphatase-like"/>
</dbReference>
<evidence type="ECO:0000256" key="1">
    <source>
        <dbReference type="ARBA" id="ARBA00001033"/>
    </source>
</evidence>
<reference evidence="9" key="1">
    <citation type="journal article" date="2019" name="Int. J. Syst. Evol. Microbiol.">
        <title>The Global Catalogue of Microorganisms (GCM) 10K type strain sequencing project: providing services to taxonomists for standard genome sequencing and annotation.</title>
        <authorList>
            <consortium name="The Broad Institute Genomics Platform"/>
            <consortium name="The Broad Institute Genome Sequencing Center for Infectious Disease"/>
            <person name="Wu L."/>
            <person name="Ma J."/>
        </authorList>
    </citation>
    <scope>NUCLEOTIDE SEQUENCE [LARGE SCALE GENOMIC DNA]</scope>
    <source>
        <strain evidence="9">KCTC 33676</strain>
    </source>
</reference>
<organism evidence="8 9">
    <name type="scientific">Marinicrinis sediminis</name>
    <dbReference type="NCBI Taxonomy" id="1652465"/>
    <lineage>
        <taxon>Bacteria</taxon>
        <taxon>Bacillati</taxon>
        <taxon>Bacillota</taxon>
        <taxon>Bacilli</taxon>
        <taxon>Bacillales</taxon>
        <taxon>Paenibacillaceae</taxon>
    </lineage>
</organism>
<evidence type="ECO:0000256" key="3">
    <source>
        <dbReference type="ARBA" id="ARBA00009759"/>
    </source>
</evidence>
<dbReference type="Proteomes" id="UP001597497">
    <property type="component" value="Unassembled WGS sequence"/>
</dbReference>
<dbReference type="CDD" id="cd01639">
    <property type="entry name" value="IMPase"/>
    <property type="match status" value="1"/>
</dbReference>
<dbReference type="PANTHER" id="PTHR20854">
    <property type="entry name" value="INOSITOL MONOPHOSPHATASE"/>
    <property type="match status" value="1"/>
</dbReference>
<dbReference type="Gene3D" id="3.30.540.10">
    <property type="entry name" value="Fructose-1,6-Bisphosphatase, subunit A, domain 1"/>
    <property type="match status" value="1"/>
</dbReference>
<dbReference type="InterPro" id="IPR020550">
    <property type="entry name" value="Inositol_monophosphatase_CS"/>
</dbReference>
<dbReference type="PANTHER" id="PTHR20854:SF4">
    <property type="entry name" value="INOSITOL-1-MONOPHOSPHATASE-RELATED"/>
    <property type="match status" value="1"/>
</dbReference>
<sequence length="290" mass="31214">MAEKNEKKPTPIVTSKSFTAVAINTAARAGEWIKSKLGSYGQLNLKASGQDLVTEVDKGSEAMIRKLITTYFPTHTFLGEESVPLDTAARQQTFAEAAEAEYVWVVDPIDGTTNFVHGFPFFSISIALAHKGEVIVGVVYDPSRDELFVAEKGKGAYVHGKRMQVGPEKQLSESLLSTGFPVDHVHTLPPNMRALQAFVPQVRNIRTSGSAALHMAYVAAGRLSGFWEVGLNAWDTAAGALLIQEAGGKVTDTRGEPYTLACRHIVATNGHIHGQVLDVLEEVDGQGPAS</sequence>
<comment type="similarity">
    <text evidence="3 7">Belongs to the inositol monophosphatase superfamily.</text>
</comment>
<evidence type="ECO:0000256" key="4">
    <source>
        <dbReference type="ARBA" id="ARBA00022723"/>
    </source>
</evidence>
<keyword evidence="6 7" id="KW-0460">Magnesium</keyword>
<dbReference type="SUPFAM" id="SSF56655">
    <property type="entry name" value="Carbohydrate phosphatase"/>
    <property type="match status" value="1"/>
</dbReference>
<evidence type="ECO:0000313" key="8">
    <source>
        <dbReference type="EMBL" id="MFD2673559.1"/>
    </source>
</evidence>
<protein>
    <recommendedName>
        <fullName evidence="7">Inositol-1-monophosphatase</fullName>
        <ecNumber evidence="7">3.1.3.25</ecNumber>
    </recommendedName>
</protein>
<dbReference type="PRINTS" id="PR01959">
    <property type="entry name" value="SBIMPHPHTASE"/>
</dbReference>
<evidence type="ECO:0000256" key="6">
    <source>
        <dbReference type="ARBA" id="ARBA00022842"/>
    </source>
</evidence>
<dbReference type="InterPro" id="IPR022337">
    <property type="entry name" value="Inositol_monophosphatase_SuhB"/>
</dbReference>
<comment type="caution">
    <text evidence="8">The sequence shown here is derived from an EMBL/GenBank/DDBJ whole genome shotgun (WGS) entry which is preliminary data.</text>
</comment>
<proteinExistence type="inferred from homology"/>
<evidence type="ECO:0000256" key="7">
    <source>
        <dbReference type="RuleBase" id="RU364068"/>
    </source>
</evidence>